<dbReference type="InterPro" id="IPR029045">
    <property type="entry name" value="ClpP/crotonase-like_dom_sf"/>
</dbReference>
<dbReference type="InterPro" id="IPR001907">
    <property type="entry name" value="ClpP"/>
</dbReference>
<sequence length="263" mass="29530">MRDWTDEWDVTSQAIWTHIKRLILPAAIVLSLAVLAAIVLNGCGTVPINPVPFPPQELKIKVEGGTVEKDKDKISKSMSVNNPELQFSRNCYLHENKAYISITSISSYDAKDLWSDLKLLRDKNVDEIIIYMNNPGGEVFQGMSITDELRIFKDSGIPITVEGRGLIASAAIPVFLIADKRICSKYTVFMLHPAAIWKWGVFTEELKDLKSQASMIELLNEHYAESVSSSSNLSKDEVLEFLKSTTWFTAEQAKGMKFVDIIQ</sequence>
<reference evidence="3" key="1">
    <citation type="submission" date="2020-03" db="EMBL/GenBank/DDBJ databases">
        <title>The deep terrestrial virosphere.</title>
        <authorList>
            <person name="Holmfeldt K."/>
            <person name="Nilsson E."/>
            <person name="Simone D."/>
            <person name="Lopez-Fernandez M."/>
            <person name="Wu X."/>
            <person name="de Brujin I."/>
            <person name="Lundin D."/>
            <person name="Andersson A."/>
            <person name="Bertilsson S."/>
            <person name="Dopson M."/>
        </authorList>
    </citation>
    <scope>NUCLEOTIDE SEQUENCE</scope>
    <source>
        <strain evidence="3">TM448A00845</strain>
    </source>
</reference>
<gene>
    <name evidence="3" type="ORF">TM448A00845_0019</name>
</gene>
<feature type="transmembrane region" description="Helical" evidence="2">
    <location>
        <begin position="22"/>
        <end position="40"/>
    </location>
</feature>
<dbReference type="SUPFAM" id="SSF52096">
    <property type="entry name" value="ClpP/crotonase"/>
    <property type="match status" value="1"/>
</dbReference>
<dbReference type="PANTHER" id="PTHR42987:SF4">
    <property type="entry name" value="PROTEASE SOHB-RELATED"/>
    <property type="match status" value="1"/>
</dbReference>
<dbReference type="PANTHER" id="PTHR42987">
    <property type="entry name" value="PEPTIDASE S49"/>
    <property type="match status" value="1"/>
</dbReference>
<dbReference type="PRINTS" id="PR00127">
    <property type="entry name" value="CLPPROTEASEP"/>
</dbReference>
<dbReference type="GO" id="GO:0006508">
    <property type="term" value="P:proteolysis"/>
    <property type="evidence" value="ECO:0007669"/>
    <property type="project" value="UniProtKB-KW"/>
</dbReference>
<keyword evidence="2" id="KW-0472">Membrane</keyword>
<dbReference type="EMBL" id="MT144074">
    <property type="protein sequence ID" value="QJA48181.1"/>
    <property type="molecule type" value="Genomic_DNA"/>
</dbReference>
<name>A0A6H1ZL67_9ZZZZ</name>
<dbReference type="GO" id="GO:0004252">
    <property type="term" value="F:serine-type endopeptidase activity"/>
    <property type="evidence" value="ECO:0007669"/>
    <property type="project" value="InterPro"/>
</dbReference>
<keyword evidence="3" id="KW-0645">Protease</keyword>
<keyword evidence="2" id="KW-0812">Transmembrane</keyword>
<comment type="similarity">
    <text evidence="1">Belongs to the peptidase S14 family.</text>
</comment>
<evidence type="ECO:0000313" key="3">
    <source>
        <dbReference type="EMBL" id="QJA48181.1"/>
    </source>
</evidence>
<dbReference type="GO" id="GO:0004176">
    <property type="term" value="F:ATP-dependent peptidase activity"/>
    <property type="evidence" value="ECO:0007669"/>
    <property type="project" value="InterPro"/>
</dbReference>
<protein>
    <submittedName>
        <fullName evidence="3">Putative protease</fullName>
    </submittedName>
</protein>
<dbReference type="InterPro" id="IPR023562">
    <property type="entry name" value="ClpP/TepA"/>
</dbReference>
<organism evidence="3">
    <name type="scientific">viral metagenome</name>
    <dbReference type="NCBI Taxonomy" id="1070528"/>
    <lineage>
        <taxon>unclassified sequences</taxon>
        <taxon>metagenomes</taxon>
        <taxon>organismal metagenomes</taxon>
    </lineage>
</organism>
<dbReference type="Pfam" id="PF00574">
    <property type="entry name" value="CLP_protease"/>
    <property type="match status" value="1"/>
</dbReference>
<proteinExistence type="inferred from homology"/>
<evidence type="ECO:0000256" key="1">
    <source>
        <dbReference type="ARBA" id="ARBA00007039"/>
    </source>
</evidence>
<dbReference type="Gene3D" id="3.90.226.10">
    <property type="entry name" value="2-enoyl-CoA Hydratase, Chain A, domain 1"/>
    <property type="match status" value="1"/>
</dbReference>
<evidence type="ECO:0000256" key="2">
    <source>
        <dbReference type="SAM" id="Phobius"/>
    </source>
</evidence>
<keyword evidence="2" id="KW-1133">Transmembrane helix</keyword>
<keyword evidence="3" id="KW-0378">Hydrolase</keyword>
<accession>A0A6H1ZL67</accession>
<dbReference type="AlphaFoldDB" id="A0A6H1ZL67"/>